<keyword evidence="4" id="KW-0378">Hydrolase</keyword>
<dbReference type="PANTHER" id="PTHR33653:SF1">
    <property type="entry name" value="RIBONUCLEASE VAPC2"/>
    <property type="match status" value="1"/>
</dbReference>
<evidence type="ECO:0000256" key="2">
    <source>
        <dbReference type="ARBA" id="ARBA00022722"/>
    </source>
</evidence>
<feature type="domain" description="PIN" evidence="7">
    <location>
        <begin position="1"/>
        <end position="119"/>
    </location>
</feature>
<evidence type="ECO:0000256" key="3">
    <source>
        <dbReference type="ARBA" id="ARBA00022723"/>
    </source>
</evidence>
<keyword evidence="2" id="KW-0540">Nuclease</keyword>
<dbReference type="Gene3D" id="3.40.50.1010">
    <property type="entry name" value="5'-nuclease"/>
    <property type="match status" value="1"/>
</dbReference>
<name>A0A062V5B2_9EURY</name>
<dbReference type="GO" id="GO:0046872">
    <property type="term" value="F:metal ion binding"/>
    <property type="evidence" value="ECO:0007669"/>
    <property type="project" value="UniProtKB-KW"/>
</dbReference>
<keyword evidence="9" id="KW-1185">Reference proteome</keyword>
<evidence type="ECO:0000259" key="7">
    <source>
        <dbReference type="Pfam" id="PF01850"/>
    </source>
</evidence>
<organism evidence="8 9">
    <name type="scientific">Candidatus Methanoperedens nitratireducens</name>
    <dbReference type="NCBI Taxonomy" id="1392998"/>
    <lineage>
        <taxon>Archaea</taxon>
        <taxon>Methanobacteriati</taxon>
        <taxon>Methanobacteriota</taxon>
        <taxon>Stenosarchaea group</taxon>
        <taxon>Methanomicrobia</taxon>
        <taxon>Methanosarcinales</taxon>
        <taxon>ANME-2 cluster</taxon>
        <taxon>Candidatus Methanoperedentaceae</taxon>
        <taxon>Candidatus Methanoperedens</taxon>
    </lineage>
</organism>
<comment type="similarity">
    <text evidence="6">Belongs to the PINc/VapC protein family.</text>
</comment>
<dbReference type="EMBL" id="JMIY01000007">
    <property type="protein sequence ID" value="KCZ70595.1"/>
    <property type="molecule type" value="Genomic_DNA"/>
</dbReference>
<dbReference type="GO" id="GO:0016787">
    <property type="term" value="F:hydrolase activity"/>
    <property type="evidence" value="ECO:0007669"/>
    <property type="project" value="UniProtKB-KW"/>
</dbReference>
<keyword evidence="3" id="KW-0479">Metal-binding</keyword>
<dbReference type="RefSeq" id="WP_052368914.1">
    <property type="nucleotide sequence ID" value="NZ_JMIY01000007.1"/>
</dbReference>
<comment type="cofactor">
    <cofactor evidence="1">
        <name>Mg(2+)</name>
        <dbReference type="ChEBI" id="CHEBI:18420"/>
    </cofactor>
</comment>
<evidence type="ECO:0000256" key="4">
    <source>
        <dbReference type="ARBA" id="ARBA00022801"/>
    </source>
</evidence>
<dbReference type="Proteomes" id="UP000027153">
    <property type="component" value="Unassembled WGS sequence"/>
</dbReference>
<evidence type="ECO:0000256" key="5">
    <source>
        <dbReference type="ARBA" id="ARBA00022842"/>
    </source>
</evidence>
<proteinExistence type="inferred from homology"/>
<dbReference type="InterPro" id="IPR002716">
    <property type="entry name" value="PIN_dom"/>
</dbReference>
<reference evidence="8 9" key="1">
    <citation type="journal article" date="2013" name="Nature">
        <title>Anaerobic oxidation of methane coupled to nitrate reduction in a novel archaeal lineage.</title>
        <authorList>
            <person name="Haroon M.F."/>
            <person name="Hu S."/>
            <person name="Shi Y."/>
            <person name="Imelfort M."/>
            <person name="Keller J."/>
            <person name="Hugenholtz P."/>
            <person name="Yuan Z."/>
            <person name="Tyson G.W."/>
        </authorList>
    </citation>
    <scope>NUCLEOTIDE SEQUENCE [LARGE SCALE GENOMIC DNA]</scope>
    <source>
        <strain evidence="8 9">ANME-2d</strain>
    </source>
</reference>
<dbReference type="InterPro" id="IPR029060">
    <property type="entry name" value="PIN-like_dom_sf"/>
</dbReference>
<dbReference type="InterPro" id="IPR050556">
    <property type="entry name" value="Type_II_TA_system_RNase"/>
</dbReference>
<evidence type="ECO:0000256" key="1">
    <source>
        <dbReference type="ARBA" id="ARBA00001946"/>
    </source>
</evidence>
<dbReference type="SUPFAM" id="SSF88723">
    <property type="entry name" value="PIN domain-like"/>
    <property type="match status" value="1"/>
</dbReference>
<sequence length="124" mass="14103">MFLDSFAWMEYFMGTLKGEKVRRFVDDDLQLYTSPIVIAEIYSKSLRTDGKAEERKDFILKRCAVVLLDENIAVDAAKIHAESKVKTTDFGLADAIILASARSRKIKVLTGDHHFKNFDDAIML</sequence>
<gene>
    <name evidence="8" type="ORF">ANME2D_02616</name>
</gene>
<evidence type="ECO:0000256" key="6">
    <source>
        <dbReference type="ARBA" id="ARBA00038093"/>
    </source>
</evidence>
<evidence type="ECO:0000313" key="9">
    <source>
        <dbReference type="Proteomes" id="UP000027153"/>
    </source>
</evidence>
<evidence type="ECO:0000313" key="8">
    <source>
        <dbReference type="EMBL" id="KCZ70595.1"/>
    </source>
</evidence>
<comment type="caution">
    <text evidence="8">The sequence shown here is derived from an EMBL/GenBank/DDBJ whole genome shotgun (WGS) entry which is preliminary data.</text>
</comment>
<accession>A0A062V5B2</accession>
<dbReference type="Pfam" id="PF01850">
    <property type="entry name" value="PIN"/>
    <property type="match status" value="1"/>
</dbReference>
<dbReference type="PANTHER" id="PTHR33653">
    <property type="entry name" value="RIBONUCLEASE VAPC2"/>
    <property type="match status" value="1"/>
</dbReference>
<dbReference type="GO" id="GO:0004518">
    <property type="term" value="F:nuclease activity"/>
    <property type="evidence" value="ECO:0007669"/>
    <property type="project" value="UniProtKB-KW"/>
</dbReference>
<dbReference type="AlphaFoldDB" id="A0A062V5B2"/>
<keyword evidence="5" id="KW-0460">Magnesium</keyword>
<protein>
    <submittedName>
        <fullName evidence="8">Putative nucleic acid-binding protein, contains PIN domain</fullName>
    </submittedName>
</protein>